<dbReference type="Proteomes" id="UP000184543">
    <property type="component" value="Unassembled WGS sequence"/>
</dbReference>
<evidence type="ECO:0000313" key="3">
    <source>
        <dbReference type="EMBL" id="SHI99299.1"/>
    </source>
</evidence>
<evidence type="ECO:0000256" key="2">
    <source>
        <dbReference type="ARBA" id="ARBA00022801"/>
    </source>
</evidence>
<keyword evidence="4" id="KW-1185">Reference proteome</keyword>
<dbReference type="SUPFAM" id="SSF56601">
    <property type="entry name" value="beta-lactamase/transpeptidase-like"/>
    <property type="match status" value="1"/>
</dbReference>
<dbReference type="GO" id="GO:0000270">
    <property type="term" value="P:peptidoglycan metabolic process"/>
    <property type="evidence" value="ECO:0007669"/>
    <property type="project" value="TreeGrafter"/>
</dbReference>
<dbReference type="EMBL" id="FQYU01000002">
    <property type="protein sequence ID" value="SHI99299.1"/>
    <property type="molecule type" value="Genomic_DNA"/>
</dbReference>
<dbReference type="STRING" id="192903.SAMN04488513_102498"/>
<dbReference type="InterPro" id="IPR000667">
    <property type="entry name" value="Peptidase_S13"/>
</dbReference>
<dbReference type="PANTHER" id="PTHR30023:SF0">
    <property type="entry name" value="PENICILLIN-SENSITIVE CARBOXYPEPTIDASE A"/>
    <property type="match status" value="1"/>
</dbReference>
<evidence type="ECO:0000256" key="1">
    <source>
        <dbReference type="ARBA" id="ARBA00006096"/>
    </source>
</evidence>
<dbReference type="PRINTS" id="PR00922">
    <property type="entry name" value="DADACBPTASE3"/>
</dbReference>
<dbReference type="Gene3D" id="3.40.710.10">
    <property type="entry name" value="DD-peptidase/beta-lactamase superfamily"/>
    <property type="match status" value="2"/>
</dbReference>
<proteinExistence type="inferred from homology"/>
<evidence type="ECO:0000313" key="4">
    <source>
        <dbReference type="Proteomes" id="UP000184543"/>
    </source>
</evidence>
<dbReference type="GO" id="GO:0006508">
    <property type="term" value="P:proteolysis"/>
    <property type="evidence" value="ECO:0007669"/>
    <property type="project" value="InterPro"/>
</dbReference>
<dbReference type="RefSeq" id="WP_072992656.1">
    <property type="nucleotide sequence ID" value="NZ_FQYU01000002.1"/>
</dbReference>
<dbReference type="GO" id="GO:0004185">
    <property type="term" value="F:serine-type carboxypeptidase activity"/>
    <property type="evidence" value="ECO:0007669"/>
    <property type="project" value="InterPro"/>
</dbReference>
<dbReference type="Pfam" id="PF02113">
    <property type="entry name" value="Peptidase_S13"/>
    <property type="match status" value="2"/>
</dbReference>
<keyword evidence="3" id="KW-0121">Carboxypeptidase</keyword>
<comment type="similarity">
    <text evidence="1">Belongs to the peptidase S13 family.</text>
</comment>
<keyword evidence="3" id="KW-0645">Protease</keyword>
<reference evidence="4" key="1">
    <citation type="submission" date="2016-11" db="EMBL/GenBank/DDBJ databases">
        <authorList>
            <person name="Varghese N."/>
            <person name="Submissions S."/>
        </authorList>
    </citation>
    <scope>NUCLEOTIDE SEQUENCE [LARGE SCALE GENOMIC DNA]</scope>
    <source>
        <strain evidence="4">DSM 19858</strain>
    </source>
</reference>
<protein>
    <submittedName>
        <fullName evidence="3">D-alanyl-D-alanine carboxypeptidase / D-alanyl-D-alanine-endopeptidase (Penicillin-binding protein 4)</fullName>
    </submittedName>
</protein>
<gene>
    <name evidence="3" type="ORF">SAMN04488513_102498</name>
</gene>
<dbReference type="PROSITE" id="PS51257">
    <property type="entry name" value="PROKAR_LIPOPROTEIN"/>
    <property type="match status" value="1"/>
</dbReference>
<organism evidence="3 4">
    <name type="scientific">Pseudozobellia thermophila</name>
    <dbReference type="NCBI Taxonomy" id="192903"/>
    <lineage>
        <taxon>Bacteria</taxon>
        <taxon>Pseudomonadati</taxon>
        <taxon>Bacteroidota</taxon>
        <taxon>Flavobacteriia</taxon>
        <taxon>Flavobacteriales</taxon>
        <taxon>Flavobacteriaceae</taxon>
        <taxon>Pseudozobellia</taxon>
    </lineage>
</organism>
<accession>A0A1M6FNW6</accession>
<dbReference type="InterPro" id="IPR012338">
    <property type="entry name" value="Beta-lactam/transpept-like"/>
</dbReference>
<sequence>MIRFLFAFILALVLTGCAGGSRIVKKNTESILGSSFYQNQFTGFVLFDPGSGDTLVSYNGQKYFTPASNTKIFTLYAALHMLPDSIPALKYVFENDTLFIEGTGNPTLLHPYFEDKGLMRFLKSQAHIALFLDNLEDEKYGPGWSWGDYQYYYQAERSSLPLYGNVLTLRNDQGLQASPIYFKDSVVMVRTSKNREIERNIFYFDPSRQDTLEIPYRGSKELTRHLLERELGKELRLVDKMPIGEKKVFYGIASDTVYKRMMHQSDNFLAEQLLILASSTLSDTLSSERAREHVLGTLLPGLRQEPRWVDGSGLSRYNLFTPESMVHVLHRMYLEVPRAQLFGYFPIGGESGTLKNWYPGDPEPYIYAKTGSLGNNHCLSGYLITKSGKTLIFSFMNNHFRHPSSEVKKRMQSILEKVRDTY</sequence>
<dbReference type="AlphaFoldDB" id="A0A1M6FNW6"/>
<name>A0A1M6FNW6_9FLAO</name>
<keyword evidence="2" id="KW-0378">Hydrolase</keyword>
<dbReference type="PANTHER" id="PTHR30023">
    <property type="entry name" value="D-ALANYL-D-ALANINE CARBOXYPEPTIDASE"/>
    <property type="match status" value="1"/>
</dbReference>